<evidence type="ECO:0000313" key="4">
    <source>
        <dbReference type="EMBL" id="KAK7538067.1"/>
    </source>
</evidence>
<dbReference type="EMBL" id="JBBPEH010000013">
    <property type="protein sequence ID" value="KAK7530993.1"/>
    <property type="molecule type" value="Genomic_DNA"/>
</dbReference>
<gene>
    <name evidence="3" type="ORF">J3D65DRAFT_144340</name>
    <name evidence="4" type="ORF">J3D65DRAFT_313667</name>
</gene>
<accession>A0ABR1LWB3</accession>
<sequence>MPPHDQAAAPSPLLPPAWADAIFTDAFLAKYARDDGDGADDVVDLATGDLVQDHGYLAGMEDYPEEGPFAALAWDDACSQDETPQERMDDTLEAEEGEEDDEEDEERMDSHVEAEEEDKHETTTNVPIRPAITTTTKEGIEPIDASALKFGNWTPEEDARMKELRDKKVPWAEIVPAHMPGRTLQAARQRFYDVQKGRSATGGDSQSYRRWTQAEKDHLLGQRRKGFKFKGIAEELGVSEAMAITQYNRLVKKLNDDDDNDDDDEEDGEDELA</sequence>
<comment type="caution">
    <text evidence="4">The sequence shown here is derived from an EMBL/GenBank/DDBJ whole genome shotgun (WGS) entry which is preliminary data.</text>
</comment>
<feature type="compositionally biased region" description="Acidic residues" evidence="1">
    <location>
        <begin position="91"/>
        <end position="107"/>
    </location>
</feature>
<feature type="region of interest" description="Disordered" evidence="1">
    <location>
        <begin position="80"/>
        <end position="123"/>
    </location>
</feature>
<dbReference type="InterPro" id="IPR009057">
    <property type="entry name" value="Homeodomain-like_sf"/>
</dbReference>
<evidence type="ECO:0000256" key="1">
    <source>
        <dbReference type="SAM" id="MobiDB-lite"/>
    </source>
</evidence>
<dbReference type="GeneID" id="92026938"/>
<dbReference type="Proteomes" id="UP001360953">
    <property type="component" value="Unassembled WGS sequence"/>
</dbReference>
<feature type="compositionally biased region" description="Basic and acidic residues" evidence="1">
    <location>
        <begin position="108"/>
        <end position="122"/>
    </location>
</feature>
<name>A0ABR1LWB3_9PEZI</name>
<dbReference type="InterPro" id="IPR018465">
    <property type="entry name" value="Scm3/HJURP"/>
</dbReference>
<evidence type="ECO:0000313" key="3">
    <source>
        <dbReference type="EMBL" id="KAK7530993.1"/>
    </source>
</evidence>
<dbReference type="RefSeq" id="XP_066651066.1">
    <property type="nucleotide sequence ID" value="XM_066794032.1"/>
</dbReference>
<protein>
    <recommendedName>
        <fullName evidence="2">Myb-like domain-containing protein</fullName>
    </recommendedName>
</protein>
<feature type="domain" description="Myb-like" evidence="2">
    <location>
        <begin position="145"/>
        <end position="195"/>
    </location>
</feature>
<proteinExistence type="predicted"/>
<reference evidence="4 5" key="1">
    <citation type="submission" date="2024-04" db="EMBL/GenBank/DDBJ databases">
        <title>Phyllosticta paracitricarpa is synonymous to the EU quarantine fungus P. citricarpa based on phylogenomic analyses.</title>
        <authorList>
            <consortium name="Lawrence Berkeley National Laboratory"/>
            <person name="Van ingen-buijs V.A."/>
            <person name="Van westerhoven A.C."/>
            <person name="Haridas S."/>
            <person name="Skiadas P."/>
            <person name="Martin F."/>
            <person name="Groenewald J.Z."/>
            <person name="Crous P.W."/>
            <person name="Seidl M.F."/>
        </authorList>
    </citation>
    <scope>NUCLEOTIDE SEQUENCE [LARGE SCALE GENOMIC DNA]</scope>
    <source>
        <strain evidence="4 5">CPC 17464</strain>
    </source>
</reference>
<evidence type="ECO:0000259" key="2">
    <source>
        <dbReference type="PROSITE" id="PS50090"/>
    </source>
</evidence>
<keyword evidence="5" id="KW-1185">Reference proteome</keyword>
<organism evidence="4 5">
    <name type="scientific">Phyllosticta citribraziliensis</name>
    <dbReference type="NCBI Taxonomy" id="989973"/>
    <lineage>
        <taxon>Eukaryota</taxon>
        <taxon>Fungi</taxon>
        <taxon>Dikarya</taxon>
        <taxon>Ascomycota</taxon>
        <taxon>Pezizomycotina</taxon>
        <taxon>Dothideomycetes</taxon>
        <taxon>Dothideomycetes incertae sedis</taxon>
        <taxon>Botryosphaeriales</taxon>
        <taxon>Phyllostictaceae</taxon>
        <taxon>Phyllosticta</taxon>
    </lineage>
</organism>
<dbReference type="Pfam" id="PF10384">
    <property type="entry name" value="Scm3"/>
    <property type="match status" value="1"/>
</dbReference>
<dbReference type="InterPro" id="IPR001005">
    <property type="entry name" value="SANT/Myb"/>
</dbReference>
<feature type="region of interest" description="Disordered" evidence="1">
    <location>
        <begin position="251"/>
        <end position="273"/>
    </location>
</feature>
<dbReference type="PROSITE" id="PS50090">
    <property type="entry name" value="MYB_LIKE"/>
    <property type="match status" value="1"/>
</dbReference>
<evidence type="ECO:0000313" key="5">
    <source>
        <dbReference type="Proteomes" id="UP001360953"/>
    </source>
</evidence>
<dbReference type="CDD" id="cd00167">
    <property type="entry name" value="SANT"/>
    <property type="match status" value="1"/>
</dbReference>
<dbReference type="SUPFAM" id="SSF46689">
    <property type="entry name" value="Homeodomain-like"/>
    <property type="match status" value="1"/>
</dbReference>
<feature type="compositionally biased region" description="Acidic residues" evidence="1">
    <location>
        <begin position="256"/>
        <end position="273"/>
    </location>
</feature>
<dbReference type="EMBL" id="JBBPEH010000005">
    <property type="protein sequence ID" value="KAK7538067.1"/>
    <property type="molecule type" value="Genomic_DNA"/>
</dbReference>
<dbReference type="Gene3D" id="1.10.10.60">
    <property type="entry name" value="Homeodomain-like"/>
    <property type="match status" value="1"/>
</dbReference>